<feature type="compositionally biased region" description="Basic and acidic residues" evidence="1">
    <location>
        <begin position="363"/>
        <end position="378"/>
    </location>
</feature>
<feature type="compositionally biased region" description="Basic and acidic residues" evidence="1">
    <location>
        <begin position="31"/>
        <end position="65"/>
    </location>
</feature>
<evidence type="ECO:0000313" key="2">
    <source>
        <dbReference type="EMBL" id="GBG78550.1"/>
    </source>
</evidence>
<feature type="region of interest" description="Disordered" evidence="1">
    <location>
        <begin position="1"/>
        <end position="90"/>
    </location>
</feature>
<feature type="compositionally biased region" description="Low complexity" evidence="1">
    <location>
        <begin position="68"/>
        <end position="89"/>
    </location>
</feature>
<name>A0A388L8A7_CHABU</name>
<protein>
    <submittedName>
        <fullName evidence="2">Uncharacterized protein</fullName>
    </submittedName>
</protein>
<keyword evidence="3" id="KW-1185">Reference proteome</keyword>
<comment type="caution">
    <text evidence="2">The sequence shown here is derived from an EMBL/GenBank/DDBJ whole genome shotgun (WGS) entry which is preliminary data.</text>
</comment>
<dbReference type="EMBL" id="BFEA01000298">
    <property type="protein sequence ID" value="GBG78550.1"/>
    <property type="molecule type" value="Genomic_DNA"/>
</dbReference>
<dbReference type="Gramene" id="GBG78550">
    <property type="protein sequence ID" value="GBG78550"/>
    <property type="gene ID" value="CBR_g27776"/>
</dbReference>
<dbReference type="Proteomes" id="UP000265515">
    <property type="component" value="Unassembled WGS sequence"/>
</dbReference>
<dbReference type="AlphaFoldDB" id="A0A388L8A7"/>
<feature type="region of interest" description="Disordered" evidence="1">
    <location>
        <begin position="337"/>
        <end position="378"/>
    </location>
</feature>
<evidence type="ECO:0000313" key="3">
    <source>
        <dbReference type="Proteomes" id="UP000265515"/>
    </source>
</evidence>
<sequence length="378" mass="41972">MHRRGCSMSTGSTRALQRTQGMAPGANADKTVVDDIEKDLRPPPAPDREVRGAKDDIEGGMKDGEAITSVTPSSTGSSSAAKSGKPKQASIRRWTENIAQKRLDMQWGGALFRSGAPFNFVRVDESWTLHDLYMELAAAKAKVDVPTFDTLRTVILDVVYEEAPSPNDDPVLPDPLVEDEEESRRLSNLRKTLKGRIPVGGGSDDSDTKSSDEELIWSGKPHERRTPLPRSAKGKAVMDIEKEEEEEDEYLDEEDCDPDFTVVPPSYDNENEDDVACEESFNVPDAHLDRMDSDVECWSEELQRHAVDTGSHDEVGRAVAKTMADRDQNLVKQRIQEEDARRATAPLCSRPLMPQPPPGMRGDIQERVQKHSKPPADQ</sequence>
<accession>A0A388L8A7</accession>
<feature type="region of interest" description="Disordered" evidence="1">
    <location>
        <begin position="163"/>
        <end position="273"/>
    </location>
</feature>
<gene>
    <name evidence="2" type="ORF">CBR_g27776</name>
</gene>
<feature type="compositionally biased region" description="Polar residues" evidence="1">
    <location>
        <begin position="7"/>
        <end position="20"/>
    </location>
</feature>
<feature type="compositionally biased region" description="Acidic residues" evidence="1">
    <location>
        <begin position="241"/>
        <end position="258"/>
    </location>
</feature>
<evidence type="ECO:0000256" key="1">
    <source>
        <dbReference type="SAM" id="MobiDB-lite"/>
    </source>
</evidence>
<organism evidence="2 3">
    <name type="scientific">Chara braunii</name>
    <name type="common">Braun's stonewort</name>
    <dbReference type="NCBI Taxonomy" id="69332"/>
    <lineage>
        <taxon>Eukaryota</taxon>
        <taxon>Viridiplantae</taxon>
        <taxon>Streptophyta</taxon>
        <taxon>Charophyceae</taxon>
        <taxon>Charales</taxon>
        <taxon>Characeae</taxon>
        <taxon>Chara</taxon>
    </lineage>
</organism>
<reference evidence="2 3" key="1">
    <citation type="journal article" date="2018" name="Cell">
        <title>The Chara Genome: Secondary Complexity and Implications for Plant Terrestrialization.</title>
        <authorList>
            <person name="Nishiyama T."/>
            <person name="Sakayama H."/>
            <person name="Vries J.D."/>
            <person name="Buschmann H."/>
            <person name="Saint-Marcoux D."/>
            <person name="Ullrich K.K."/>
            <person name="Haas F.B."/>
            <person name="Vanderstraeten L."/>
            <person name="Becker D."/>
            <person name="Lang D."/>
            <person name="Vosolsobe S."/>
            <person name="Rombauts S."/>
            <person name="Wilhelmsson P.K.I."/>
            <person name="Janitza P."/>
            <person name="Kern R."/>
            <person name="Heyl A."/>
            <person name="Rumpler F."/>
            <person name="Villalobos L.I.A.C."/>
            <person name="Clay J.M."/>
            <person name="Skokan R."/>
            <person name="Toyoda A."/>
            <person name="Suzuki Y."/>
            <person name="Kagoshima H."/>
            <person name="Schijlen E."/>
            <person name="Tajeshwar N."/>
            <person name="Catarino B."/>
            <person name="Hetherington A.J."/>
            <person name="Saltykova A."/>
            <person name="Bonnot C."/>
            <person name="Breuninger H."/>
            <person name="Symeonidi A."/>
            <person name="Radhakrishnan G.V."/>
            <person name="Van Nieuwerburgh F."/>
            <person name="Deforce D."/>
            <person name="Chang C."/>
            <person name="Karol K.G."/>
            <person name="Hedrich R."/>
            <person name="Ulvskov P."/>
            <person name="Glockner G."/>
            <person name="Delwiche C.F."/>
            <person name="Petrasek J."/>
            <person name="Van de Peer Y."/>
            <person name="Friml J."/>
            <person name="Beilby M."/>
            <person name="Dolan L."/>
            <person name="Kohara Y."/>
            <person name="Sugano S."/>
            <person name="Fujiyama A."/>
            <person name="Delaux P.-M."/>
            <person name="Quint M."/>
            <person name="TheiBen G."/>
            <person name="Hagemann M."/>
            <person name="Harholt J."/>
            <person name="Dunand C."/>
            <person name="Zachgo S."/>
            <person name="Langdale J."/>
            <person name="Maumus F."/>
            <person name="Straeten D.V.D."/>
            <person name="Gould S.B."/>
            <person name="Rensing S.A."/>
        </authorList>
    </citation>
    <scope>NUCLEOTIDE SEQUENCE [LARGE SCALE GENOMIC DNA]</scope>
    <source>
        <strain evidence="2 3">S276</strain>
    </source>
</reference>
<proteinExistence type="predicted"/>